<name>A0A6V8LEZ0_9ACTN</name>
<evidence type="ECO:0000256" key="1">
    <source>
        <dbReference type="SAM" id="MobiDB-lite"/>
    </source>
</evidence>
<reference evidence="2 3" key="2">
    <citation type="submission" date="2020-03" db="EMBL/GenBank/DDBJ databases">
        <authorList>
            <person name="Ichikawa N."/>
            <person name="Kimura A."/>
            <person name="Kitahashi Y."/>
            <person name="Uohara A."/>
        </authorList>
    </citation>
    <scope>NUCLEOTIDE SEQUENCE [LARGE SCALE GENOMIC DNA]</scope>
    <source>
        <strain evidence="2 3">NBRC 108638</strain>
    </source>
</reference>
<feature type="region of interest" description="Disordered" evidence="1">
    <location>
        <begin position="1"/>
        <end position="23"/>
    </location>
</feature>
<dbReference type="Proteomes" id="UP000482960">
    <property type="component" value="Unassembled WGS sequence"/>
</dbReference>
<reference evidence="2 3" key="1">
    <citation type="submission" date="2020-03" db="EMBL/GenBank/DDBJ databases">
        <title>Whole genome shotgun sequence of Phytohabitans rumicis NBRC 108638.</title>
        <authorList>
            <person name="Komaki H."/>
            <person name="Tamura T."/>
        </authorList>
    </citation>
    <scope>NUCLEOTIDE SEQUENCE [LARGE SCALE GENOMIC DNA]</scope>
    <source>
        <strain evidence="2 3">NBRC 108638</strain>
    </source>
</reference>
<sequence length="101" mass="10612">MHSGTELISEASGVPRSRRRGNGGQLTHILRASVVPVRGYVRENGHQLLVLSAPPQQALVGTGATSGSPQVATSYVSHRIESLCVNLITAAALNVSARICR</sequence>
<dbReference type="AlphaFoldDB" id="A0A6V8LEZ0"/>
<dbReference type="EMBL" id="BLPG01000001">
    <property type="protein sequence ID" value="GFJ93391.1"/>
    <property type="molecule type" value="Genomic_DNA"/>
</dbReference>
<organism evidence="2 3">
    <name type="scientific">Phytohabitans rumicis</name>
    <dbReference type="NCBI Taxonomy" id="1076125"/>
    <lineage>
        <taxon>Bacteria</taxon>
        <taxon>Bacillati</taxon>
        <taxon>Actinomycetota</taxon>
        <taxon>Actinomycetes</taxon>
        <taxon>Micromonosporales</taxon>
        <taxon>Micromonosporaceae</taxon>
    </lineage>
</organism>
<comment type="caution">
    <text evidence="2">The sequence shown here is derived from an EMBL/GenBank/DDBJ whole genome shotgun (WGS) entry which is preliminary data.</text>
</comment>
<keyword evidence="3" id="KW-1185">Reference proteome</keyword>
<evidence type="ECO:0000313" key="3">
    <source>
        <dbReference type="Proteomes" id="UP000482960"/>
    </source>
</evidence>
<evidence type="ECO:0000313" key="2">
    <source>
        <dbReference type="EMBL" id="GFJ93391.1"/>
    </source>
</evidence>
<gene>
    <name evidence="2" type="ORF">Prum_070330</name>
</gene>
<accession>A0A6V8LEZ0</accession>
<protein>
    <submittedName>
        <fullName evidence="2">Uncharacterized protein</fullName>
    </submittedName>
</protein>
<proteinExistence type="predicted"/>